<dbReference type="EMBL" id="MF768985">
    <property type="protein sequence ID" value="ATU83904.1"/>
    <property type="molecule type" value="Genomic_DNA"/>
</dbReference>
<name>A0A2D3I6B5_9VIRU</name>
<protein>
    <submittedName>
        <fullName evidence="1">ORF1347</fullName>
    </submittedName>
</protein>
<organism evidence="1">
    <name type="scientific">White spot syndrome virus</name>
    <dbReference type="NCBI Taxonomy" id="342409"/>
    <lineage>
        <taxon>Viruses</taxon>
        <taxon>Viruses incertae sedis</taxon>
        <taxon>Naldaviricetes</taxon>
        <taxon>Nimaviridae</taxon>
        <taxon>Whispovirus</taxon>
    </lineage>
</organism>
<reference evidence="1" key="1">
    <citation type="journal article" date="2018" name="Aquaculture">
        <title>Complete genome sequence of a white spot syndrome virus associated with a disease incursion in Australia.</title>
        <authorList>
            <person name="Oakey J."/>
            <person name="Smith C.S."/>
        </authorList>
    </citation>
    <scope>NUCLEOTIDE SEQUENCE [LARGE SCALE GENOMIC DNA]</scope>
    <source>
        <strain evidence="1">WSSV-AU</strain>
    </source>
</reference>
<proteinExistence type="predicted"/>
<evidence type="ECO:0000313" key="1">
    <source>
        <dbReference type="EMBL" id="ATU83904.1"/>
    </source>
</evidence>
<dbReference type="Proteomes" id="UP000267516">
    <property type="component" value="Segment"/>
</dbReference>
<sequence length="76" mass="8867">MKKCTRKLVTVSRTLIIIVPTKCRTVKMMMMMMTMTVKAWMFVMKHQKGKRSTKNLYTQSTLQSQQSLAITSLKCF</sequence>
<accession>A0A2D3I6B5</accession>